<dbReference type="GO" id="GO:0006465">
    <property type="term" value="P:signal peptide processing"/>
    <property type="evidence" value="ECO:0007669"/>
    <property type="project" value="InterPro"/>
</dbReference>
<evidence type="ECO:0000313" key="10">
    <source>
        <dbReference type="Proteomes" id="UP000317894"/>
    </source>
</evidence>
<keyword evidence="7" id="KW-0472">Membrane</keyword>
<dbReference type="PANTHER" id="PTHR43390:SF1">
    <property type="entry name" value="CHLOROPLAST PROCESSING PEPTIDASE"/>
    <property type="match status" value="1"/>
</dbReference>
<evidence type="ECO:0000256" key="4">
    <source>
        <dbReference type="ARBA" id="ARBA00019232"/>
    </source>
</evidence>
<dbReference type="SUPFAM" id="SSF51306">
    <property type="entry name" value="LexA/Signal peptidase"/>
    <property type="match status" value="1"/>
</dbReference>
<comment type="caution">
    <text evidence="7">Lacks conserved residue(s) required for the propagation of feature annotation.</text>
</comment>
<dbReference type="PANTHER" id="PTHR43390">
    <property type="entry name" value="SIGNAL PEPTIDASE I"/>
    <property type="match status" value="1"/>
</dbReference>
<keyword evidence="10" id="KW-1185">Reference proteome</keyword>
<dbReference type="EC" id="3.4.21.89" evidence="3 7"/>
<feature type="active site" evidence="6">
    <location>
        <position position="188"/>
    </location>
</feature>
<feature type="active site" evidence="6">
    <location>
        <position position="226"/>
    </location>
</feature>
<feature type="domain" description="Peptidase S26" evidence="8">
    <location>
        <begin position="166"/>
        <end position="344"/>
    </location>
</feature>
<feature type="transmembrane region" description="Helical" evidence="7">
    <location>
        <begin position="88"/>
        <end position="108"/>
    </location>
</feature>
<comment type="catalytic activity">
    <reaction evidence="1 7">
        <text>Cleavage of hydrophobic, N-terminal signal or leader sequences from secreted and periplasmic proteins.</text>
        <dbReference type="EC" id="3.4.21.89"/>
    </reaction>
</comment>
<keyword evidence="7" id="KW-0812">Transmembrane</keyword>
<evidence type="ECO:0000256" key="5">
    <source>
        <dbReference type="ARBA" id="ARBA00022801"/>
    </source>
</evidence>
<comment type="caution">
    <text evidence="9">The sequence shown here is derived from an EMBL/GenBank/DDBJ whole genome shotgun (WGS) entry which is preliminary data.</text>
</comment>
<dbReference type="GO" id="GO:0004252">
    <property type="term" value="F:serine-type endopeptidase activity"/>
    <property type="evidence" value="ECO:0007669"/>
    <property type="project" value="InterPro"/>
</dbReference>
<dbReference type="PRINTS" id="PR00727">
    <property type="entry name" value="LEADERPTASE"/>
</dbReference>
<dbReference type="InterPro" id="IPR000223">
    <property type="entry name" value="Pept_S26A_signal_pept_1"/>
</dbReference>
<dbReference type="GO" id="GO:0016020">
    <property type="term" value="C:membrane"/>
    <property type="evidence" value="ECO:0007669"/>
    <property type="project" value="UniProtKB-SubCell"/>
</dbReference>
<dbReference type="InterPro" id="IPR019533">
    <property type="entry name" value="Peptidase_S26"/>
</dbReference>
<feature type="transmembrane region" description="Helical" evidence="7">
    <location>
        <begin position="154"/>
        <end position="172"/>
    </location>
</feature>
<dbReference type="Proteomes" id="UP000317894">
    <property type="component" value="Unassembled WGS sequence"/>
</dbReference>
<organism evidence="9 10">
    <name type="scientific">Glacieibacterium frigidum</name>
    <dbReference type="NCBI Taxonomy" id="2593303"/>
    <lineage>
        <taxon>Bacteria</taxon>
        <taxon>Pseudomonadati</taxon>
        <taxon>Pseudomonadota</taxon>
        <taxon>Alphaproteobacteria</taxon>
        <taxon>Sphingomonadales</taxon>
        <taxon>Sphingosinicellaceae</taxon>
        <taxon>Glacieibacterium</taxon>
    </lineage>
</organism>
<dbReference type="NCBIfam" id="TIGR02227">
    <property type="entry name" value="sigpep_I_bact"/>
    <property type="match status" value="1"/>
</dbReference>
<dbReference type="OrthoDB" id="7830750at2"/>
<dbReference type="GO" id="GO:0009003">
    <property type="term" value="F:signal peptidase activity"/>
    <property type="evidence" value="ECO:0007669"/>
    <property type="project" value="UniProtKB-EC"/>
</dbReference>
<name>A0A552UF71_9SPHN</name>
<dbReference type="PROSITE" id="PS00760">
    <property type="entry name" value="SPASE_I_2"/>
    <property type="match status" value="1"/>
</dbReference>
<evidence type="ECO:0000259" key="8">
    <source>
        <dbReference type="Pfam" id="PF10502"/>
    </source>
</evidence>
<gene>
    <name evidence="9" type="primary">lepB</name>
    <name evidence="9" type="ORF">FMM06_01130</name>
</gene>
<dbReference type="CDD" id="cd06530">
    <property type="entry name" value="S26_SPase_I"/>
    <property type="match status" value="1"/>
</dbReference>
<dbReference type="EMBL" id="VJWA01000001">
    <property type="protein sequence ID" value="TRW16841.1"/>
    <property type="molecule type" value="Genomic_DNA"/>
</dbReference>
<sequence>MHRQPVAPRRQAVDLDAFAVGGHGTVLAHAGRGGRRPLLALARCAIRASGVAMTGARRSTGARIGVTALNLPALGLGLLRAGDLTRGIAWLLAPSLAVAALILAATLLPPPDVDAFLAFGGVAIVASIASLIVVSFQTWRRSAVVAPLRWWNRWYGLLACYLVSGALVMLTVDAMHRIYKTFYAPSASMVPNILVDDNFLVDMRDRSPPRRGEIVVFDAPQGQWIKRVIAIGGDRIAIRGGVPVINGRRAAQRQTGRQTVEMDRPMVATVFEESLPGAAAPYAVLDVGPMMFDDMPEVTVPPGYFYVIGDYRDNSLDSRHPVDQGGLGMIPDARIVGRPMFLYWRDGGIVRGGRINR</sequence>
<protein>
    <recommendedName>
        <fullName evidence="4 7">Signal peptidase I</fullName>
        <ecNumber evidence="3 7">3.4.21.89</ecNumber>
    </recommendedName>
</protein>
<accession>A0A552UF71</accession>
<evidence type="ECO:0000256" key="7">
    <source>
        <dbReference type="RuleBase" id="RU362042"/>
    </source>
</evidence>
<dbReference type="InterPro" id="IPR019757">
    <property type="entry name" value="Pept_S26A_signal_pept_1_Lys-AS"/>
</dbReference>
<keyword evidence="7" id="KW-1133">Transmembrane helix</keyword>
<reference evidence="9 10" key="1">
    <citation type="submission" date="2019-07" db="EMBL/GenBank/DDBJ databases">
        <title>Novel species isolated from glacier.</title>
        <authorList>
            <person name="Liu Q."/>
            <person name="Xin Y.-H."/>
        </authorList>
    </citation>
    <scope>NUCLEOTIDE SEQUENCE [LARGE SCALE GENOMIC DNA]</scope>
    <source>
        <strain evidence="9 10">LB1R16</strain>
    </source>
</reference>
<evidence type="ECO:0000256" key="3">
    <source>
        <dbReference type="ARBA" id="ARBA00013208"/>
    </source>
</evidence>
<comment type="similarity">
    <text evidence="2 7">Belongs to the peptidase S26 family.</text>
</comment>
<keyword evidence="5 7" id="KW-0378">Hydrolase</keyword>
<evidence type="ECO:0000313" key="9">
    <source>
        <dbReference type="EMBL" id="TRW16841.1"/>
    </source>
</evidence>
<dbReference type="Gene3D" id="2.10.109.10">
    <property type="entry name" value="Umud Fragment, subunit A"/>
    <property type="match status" value="1"/>
</dbReference>
<evidence type="ECO:0000256" key="2">
    <source>
        <dbReference type="ARBA" id="ARBA00009370"/>
    </source>
</evidence>
<comment type="subcellular location">
    <subcellularLocation>
        <location evidence="7">Membrane</location>
        <topology evidence="7">Single-pass type II membrane protein</topology>
    </subcellularLocation>
</comment>
<keyword evidence="7" id="KW-0645">Protease</keyword>
<evidence type="ECO:0000256" key="6">
    <source>
        <dbReference type="PIRSR" id="PIRSR600223-1"/>
    </source>
</evidence>
<dbReference type="AlphaFoldDB" id="A0A552UF71"/>
<dbReference type="InterPro" id="IPR036286">
    <property type="entry name" value="LexA/Signal_pep-like_sf"/>
</dbReference>
<feature type="transmembrane region" description="Helical" evidence="7">
    <location>
        <begin position="115"/>
        <end position="134"/>
    </location>
</feature>
<dbReference type="Pfam" id="PF10502">
    <property type="entry name" value="Peptidase_S26"/>
    <property type="match status" value="1"/>
</dbReference>
<evidence type="ECO:0000256" key="1">
    <source>
        <dbReference type="ARBA" id="ARBA00000677"/>
    </source>
</evidence>
<proteinExistence type="inferred from homology"/>